<dbReference type="EMBL" id="VHSH01000007">
    <property type="protein sequence ID" value="TQV77813.1"/>
    <property type="molecule type" value="Genomic_DNA"/>
</dbReference>
<keyword evidence="3" id="KW-0813">Transport</keyword>
<dbReference type="AlphaFoldDB" id="A0A545TKQ9"/>
<dbReference type="OrthoDB" id="9811975at2"/>
<organism evidence="9 10">
    <name type="scientific">Denitrobaculum tricleocarpae</name>
    <dbReference type="NCBI Taxonomy" id="2591009"/>
    <lineage>
        <taxon>Bacteria</taxon>
        <taxon>Pseudomonadati</taxon>
        <taxon>Pseudomonadota</taxon>
        <taxon>Alphaproteobacteria</taxon>
        <taxon>Rhodospirillales</taxon>
        <taxon>Rhodospirillaceae</taxon>
        <taxon>Denitrobaculum</taxon>
    </lineage>
</organism>
<dbReference type="Proteomes" id="UP000315252">
    <property type="component" value="Unassembled WGS sequence"/>
</dbReference>
<dbReference type="InterPro" id="IPR000522">
    <property type="entry name" value="ABC_transptr_permease_BtuC"/>
</dbReference>
<keyword evidence="7 8" id="KW-0472">Membrane</keyword>
<dbReference type="GO" id="GO:0033214">
    <property type="term" value="P:siderophore-iron import into cell"/>
    <property type="evidence" value="ECO:0007669"/>
    <property type="project" value="TreeGrafter"/>
</dbReference>
<dbReference type="FunFam" id="1.10.3470.10:FF:000001">
    <property type="entry name" value="Vitamin B12 ABC transporter permease BtuC"/>
    <property type="match status" value="1"/>
</dbReference>
<feature type="transmembrane region" description="Helical" evidence="8">
    <location>
        <begin position="163"/>
        <end position="185"/>
    </location>
</feature>
<sequence>MSLTASEPLTYSTLVRRRSLILLAAVAVLALVVVIDILVGPAFLGFWDVLSALTLPESRVDATVHVIVHEIRLPMTLMALLVGASLGTAGALMQTILGNPLASPYTLGFSAAAGFGAALAILTGFELPLIPSFSIPVAAALGGCLAACIVYGMARLRGMTSEVMILAGIATLFMFQSLQSLVQYLSAPEVLQEIVFWLFGSLVKATYLSVSITGGILFFVIVLLLPEVWKLTALRLGDERAQSLGVPVERLRLKIFTLIVLLTAGAVAFVGTIGFIGLVAPHIARMLVGEDQRVLLPMSAVTGAFVMAGASVISKLISPGAIVPIGIVTAVIGVPFLFLLIIRGRRRFW</sequence>
<proteinExistence type="inferred from homology"/>
<dbReference type="GO" id="GO:0022857">
    <property type="term" value="F:transmembrane transporter activity"/>
    <property type="evidence" value="ECO:0007669"/>
    <property type="project" value="InterPro"/>
</dbReference>
<evidence type="ECO:0000256" key="8">
    <source>
        <dbReference type="SAM" id="Phobius"/>
    </source>
</evidence>
<comment type="subcellular location">
    <subcellularLocation>
        <location evidence="1">Cell membrane</location>
        <topology evidence="1">Multi-pass membrane protein</topology>
    </subcellularLocation>
</comment>
<dbReference type="GO" id="GO:0005886">
    <property type="term" value="C:plasma membrane"/>
    <property type="evidence" value="ECO:0007669"/>
    <property type="project" value="UniProtKB-SubCell"/>
</dbReference>
<evidence type="ECO:0000313" key="10">
    <source>
        <dbReference type="Proteomes" id="UP000315252"/>
    </source>
</evidence>
<dbReference type="InterPro" id="IPR037294">
    <property type="entry name" value="ABC_BtuC-like"/>
</dbReference>
<feature type="transmembrane region" description="Helical" evidence="8">
    <location>
        <begin position="20"/>
        <end position="47"/>
    </location>
</feature>
<protein>
    <submittedName>
        <fullName evidence="9">Iron ABC transporter permease</fullName>
    </submittedName>
</protein>
<name>A0A545TKQ9_9PROT</name>
<feature type="transmembrane region" description="Helical" evidence="8">
    <location>
        <begin position="255"/>
        <end position="283"/>
    </location>
</feature>
<keyword evidence="5 8" id="KW-0812">Transmembrane</keyword>
<feature type="transmembrane region" description="Helical" evidence="8">
    <location>
        <begin position="205"/>
        <end position="225"/>
    </location>
</feature>
<evidence type="ECO:0000256" key="1">
    <source>
        <dbReference type="ARBA" id="ARBA00004651"/>
    </source>
</evidence>
<dbReference type="Pfam" id="PF01032">
    <property type="entry name" value="FecCD"/>
    <property type="match status" value="1"/>
</dbReference>
<evidence type="ECO:0000256" key="6">
    <source>
        <dbReference type="ARBA" id="ARBA00022989"/>
    </source>
</evidence>
<evidence type="ECO:0000256" key="4">
    <source>
        <dbReference type="ARBA" id="ARBA00022475"/>
    </source>
</evidence>
<dbReference type="RefSeq" id="WP_142898156.1">
    <property type="nucleotide sequence ID" value="NZ_ML660058.1"/>
</dbReference>
<dbReference type="CDD" id="cd06550">
    <property type="entry name" value="TM_ABC_iron-siderophores_like"/>
    <property type="match status" value="1"/>
</dbReference>
<gene>
    <name evidence="9" type="ORF">FKG95_19845</name>
</gene>
<keyword evidence="10" id="KW-1185">Reference proteome</keyword>
<reference evidence="9 10" key="1">
    <citation type="submission" date="2019-06" db="EMBL/GenBank/DDBJ databases">
        <title>Whole genome sequence for Rhodospirillaceae sp. R148.</title>
        <authorList>
            <person name="Wang G."/>
        </authorList>
    </citation>
    <scope>NUCLEOTIDE SEQUENCE [LARGE SCALE GENOMIC DNA]</scope>
    <source>
        <strain evidence="9 10">R148</strain>
    </source>
</reference>
<evidence type="ECO:0000256" key="2">
    <source>
        <dbReference type="ARBA" id="ARBA00007935"/>
    </source>
</evidence>
<dbReference type="PANTHER" id="PTHR30472:SF25">
    <property type="entry name" value="ABC TRANSPORTER PERMEASE PROTEIN MJ0876-RELATED"/>
    <property type="match status" value="1"/>
</dbReference>
<feature type="transmembrane region" description="Helical" evidence="8">
    <location>
        <begin position="321"/>
        <end position="342"/>
    </location>
</feature>
<evidence type="ECO:0000256" key="5">
    <source>
        <dbReference type="ARBA" id="ARBA00022692"/>
    </source>
</evidence>
<comment type="similarity">
    <text evidence="2">Belongs to the binding-protein-dependent transport system permease family. FecCD subfamily.</text>
</comment>
<feature type="transmembrane region" description="Helical" evidence="8">
    <location>
        <begin position="105"/>
        <end position="123"/>
    </location>
</feature>
<dbReference type="Gene3D" id="1.10.3470.10">
    <property type="entry name" value="ABC transporter involved in vitamin B12 uptake, BtuC"/>
    <property type="match status" value="1"/>
</dbReference>
<evidence type="ECO:0000256" key="7">
    <source>
        <dbReference type="ARBA" id="ARBA00023136"/>
    </source>
</evidence>
<accession>A0A545TKQ9</accession>
<keyword evidence="4" id="KW-1003">Cell membrane</keyword>
<dbReference type="SUPFAM" id="SSF81345">
    <property type="entry name" value="ABC transporter involved in vitamin B12 uptake, BtuC"/>
    <property type="match status" value="1"/>
</dbReference>
<evidence type="ECO:0000313" key="9">
    <source>
        <dbReference type="EMBL" id="TQV77813.1"/>
    </source>
</evidence>
<keyword evidence="6 8" id="KW-1133">Transmembrane helix</keyword>
<feature type="transmembrane region" description="Helical" evidence="8">
    <location>
        <begin position="73"/>
        <end position="93"/>
    </location>
</feature>
<feature type="transmembrane region" description="Helical" evidence="8">
    <location>
        <begin position="129"/>
        <end position="151"/>
    </location>
</feature>
<dbReference type="PANTHER" id="PTHR30472">
    <property type="entry name" value="FERRIC ENTEROBACTIN TRANSPORT SYSTEM PERMEASE PROTEIN"/>
    <property type="match status" value="1"/>
</dbReference>
<feature type="transmembrane region" description="Helical" evidence="8">
    <location>
        <begin position="295"/>
        <end position="314"/>
    </location>
</feature>
<evidence type="ECO:0000256" key="3">
    <source>
        <dbReference type="ARBA" id="ARBA00022448"/>
    </source>
</evidence>
<comment type="caution">
    <text evidence="9">The sequence shown here is derived from an EMBL/GenBank/DDBJ whole genome shotgun (WGS) entry which is preliminary data.</text>
</comment>